<evidence type="ECO:0000259" key="8">
    <source>
        <dbReference type="PROSITE" id="PS50928"/>
    </source>
</evidence>
<sequence>MRIRAPHLFVLPFALLFALVYVAPVGYAIHQSLFVSEVSGLGLGPGDRTTKFVGLSNYWQALTDPALLRGVGRTLLFGVVQVPVMLGLALVLALLLDSGVAWLGGFFRLAFFLPYGIPGVIAAILWGFLYLPELSPFGHHDFLSSSTVLWSMANVTTWQWTGYNMLILFAALQAVPRELYEAARMDGAGELRTVVSVKLPMIMPALVMTGIFSIIGTLQLFSEPKVFRNLTGAVSSDYTPNLITFTEAFDNNNPHMASAIAVLLALVTCVLSFGLLKLSWRGAAEEQR</sequence>
<keyword evidence="2 7" id="KW-0813">Transport</keyword>
<evidence type="ECO:0000256" key="3">
    <source>
        <dbReference type="ARBA" id="ARBA00022475"/>
    </source>
</evidence>
<feature type="transmembrane region" description="Helical" evidence="7">
    <location>
        <begin position="160"/>
        <end position="180"/>
    </location>
</feature>
<protein>
    <submittedName>
        <fullName evidence="9">Multiple sugar transport system permease protein</fullName>
    </submittedName>
</protein>
<evidence type="ECO:0000256" key="1">
    <source>
        <dbReference type="ARBA" id="ARBA00004651"/>
    </source>
</evidence>
<keyword evidence="10" id="KW-1185">Reference proteome</keyword>
<keyword evidence="5 7" id="KW-1133">Transmembrane helix</keyword>
<evidence type="ECO:0000256" key="6">
    <source>
        <dbReference type="ARBA" id="ARBA00023136"/>
    </source>
</evidence>
<dbReference type="PANTHER" id="PTHR43227:SF8">
    <property type="entry name" value="DIACETYLCHITOBIOSE UPTAKE SYSTEM PERMEASE PROTEIN DASB"/>
    <property type="match status" value="1"/>
</dbReference>
<organism evidence="9 10">
    <name type="scientific">Kitasatospora paracochleata</name>
    <dbReference type="NCBI Taxonomy" id="58354"/>
    <lineage>
        <taxon>Bacteria</taxon>
        <taxon>Bacillati</taxon>
        <taxon>Actinomycetota</taxon>
        <taxon>Actinomycetes</taxon>
        <taxon>Kitasatosporales</taxon>
        <taxon>Streptomycetaceae</taxon>
        <taxon>Kitasatospora</taxon>
    </lineage>
</organism>
<keyword evidence="6 7" id="KW-0472">Membrane</keyword>
<dbReference type="PROSITE" id="PS50928">
    <property type="entry name" value="ABC_TM1"/>
    <property type="match status" value="1"/>
</dbReference>
<comment type="caution">
    <text evidence="9">The sequence shown here is derived from an EMBL/GenBank/DDBJ whole genome shotgun (WGS) entry which is preliminary data.</text>
</comment>
<dbReference type="InterPro" id="IPR000515">
    <property type="entry name" value="MetI-like"/>
</dbReference>
<evidence type="ECO:0000256" key="7">
    <source>
        <dbReference type="RuleBase" id="RU363032"/>
    </source>
</evidence>
<name>A0ABT1J9R7_9ACTN</name>
<proteinExistence type="inferred from homology"/>
<keyword evidence="9" id="KW-0762">Sugar transport</keyword>
<evidence type="ECO:0000313" key="9">
    <source>
        <dbReference type="EMBL" id="MCP2314196.1"/>
    </source>
</evidence>
<feature type="domain" description="ABC transmembrane type-1" evidence="8">
    <location>
        <begin position="71"/>
        <end position="275"/>
    </location>
</feature>
<dbReference type="RefSeq" id="WP_253804524.1">
    <property type="nucleotide sequence ID" value="NZ_BAAAUB010000015.1"/>
</dbReference>
<evidence type="ECO:0000256" key="2">
    <source>
        <dbReference type="ARBA" id="ARBA00022448"/>
    </source>
</evidence>
<dbReference type="Gene3D" id="1.10.3720.10">
    <property type="entry name" value="MetI-like"/>
    <property type="match status" value="1"/>
</dbReference>
<dbReference type="CDD" id="cd06261">
    <property type="entry name" value="TM_PBP2"/>
    <property type="match status" value="1"/>
</dbReference>
<dbReference type="SUPFAM" id="SSF161098">
    <property type="entry name" value="MetI-like"/>
    <property type="match status" value="1"/>
</dbReference>
<accession>A0ABT1J9R7</accession>
<feature type="transmembrane region" description="Helical" evidence="7">
    <location>
        <begin position="75"/>
        <end position="97"/>
    </location>
</feature>
<feature type="transmembrane region" description="Helical" evidence="7">
    <location>
        <begin position="109"/>
        <end position="131"/>
    </location>
</feature>
<evidence type="ECO:0000313" key="10">
    <source>
        <dbReference type="Proteomes" id="UP001206483"/>
    </source>
</evidence>
<evidence type="ECO:0000256" key="5">
    <source>
        <dbReference type="ARBA" id="ARBA00022989"/>
    </source>
</evidence>
<evidence type="ECO:0000256" key="4">
    <source>
        <dbReference type="ARBA" id="ARBA00022692"/>
    </source>
</evidence>
<feature type="transmembrane region" description="Helical" evidence="7">
    <location>
        <begin position="201"/>
        <end position="221"/>
    </location>
</feature>
<dbReference type="Proteomes" id="UP001206483">
    <property type="component" value="Unassembled WGS sequence"/>
</dbReference>
<dbReference type="InterPro" id="IPR035906">
    <property type="entry name" value="MetI-like_sf"/>
</dbReference>
<reference evidence="9 10" key="1">
    <citation type="submission" date="2022-06" db="EMBL/GenBank/DDBJ databases">
        <title>Sequencing the genomes of 1000 actinobacteria strains.</title>
        <authorList>
            <person name="Klenk H.-P."/>
        </authorList>
    </citation>
    <scope>NUCLEOTIDE SEQUENCE [LARGE SCALE GENOMIC DNA]</scope>
    <source>
        <strain evidence="9 10">DSM 41656</strain>
    </source>
</reference>
<dbReference type="InterPro" id="IPR050809">
    <property type="entry name" value="UgpAE/MalFG_permease"/>
</dbReference>
<gene>
    <name evidence="9" type="ORF">FHR36_007395</name>
</gene>
<comment type="subcellular location">
    <subcellularLocation>
        <location evidence="1 7">Cell membrane</location>
        <topology evidence="1 7">Multi-pass membrane protein</topology>
    </subcellularLocation>
</comment>
<comment type="similarity">
    <text evidence="7">Belongs to the binding-protein-dependent transport system permease family.</text>
</comment>
<keyword evidence="3" id="KW-1003">Cell membrane</keyword>
<dbReference type="EMBL" id="JAMZDX010000008">
    <property type="protein sequence ID" value="MCP2314196.1"/>
    <property type="molecule type" value="Genomic_DNA"/>
</dbReference>
<keyword evidence="4 7" id="KW-0812">Transmembrane</keyword>
<feature type="transmembrane region" description="Helical" evidence="7">
    <location>
        <begin position="256"/>
        <end position="278"/>
    </location>
</feature>
<dbReference type="PANTHER" id="PTHR43227">
    <property type="entry name" value="BLL4140 PROTEIN"/>
    <property type="match status" value="1"/>
</dbReference>
<dbReference type="Pfam" id="PF00528">
    <property type="entry name" value="BPD_transp_1"/>
    <property type="match status" value="1"/>
</dbReference>